<evidence type="ECO:0000313" key="3">
    <source>
        <dbReference type="Proteomes" id="UP000289738"/>
    </source>
</evidence>
<protein>
    <submittedName>
        <fullName evidence="2">Uncharacterized protein</fullName>
    </submittedName>
</protein>
<comment type="caution">
    <text evidence="2">The sequence shown here is derived from an EMBL/GenBank/DDBJ whole genome shotgun (WGS) entry which is preliminary data.</text>
</comment>
<sequence length="141" mass="15963">MMIANAALKNDFSAPSFSLGFSQSSEKATLTQEGEPPADKEKSQDSPILVEELVEVVSAMYVSNSEQQKIERFEKFIYCLPSDIVNAALVSHEGKFIHPETNKPFQIIDYQDYIPFLDQKKTCIPSICKLSFIKLLKQFLH</sequence>
<accession>A0A444X7Y6</accession>
<feature type="region of interest" description="Disordered" evidence="1">
    <location>
        <begin position="22"/>
        <end position="46"/>
    </location>
</feature>
<proteinExistence type="predicted"/>
<name>A0A444X7Y6_ARAHY</name>
<reference evidence="2 3" key="1">
    <citation type="submission" date="2019-01" db="EMBL/GenBank/DDBJ databases">
        <title>Sequencing of cultivated peanut Arachis hypogaea provides insights into genome evolution and oil improvement.</title>
        <authorList>
            <person name="Chen X."/>
        </authorList>
    </citation>
    <scope>NUCLEOTIDE SEQUENCE [LARGE SCALE GENOMIC DNA]</scope>
    <source>
        <strain evidence="3">cv. Fuhuasheng</strain>
        <tissue evidence="2">Leaves</tissue>
    </source>
</reference>
<evidence type="ECO:0000256" key="1">
    <source>
        <dbReference type="SAM" id="MobiDB-lite"/>
    </source>
</evidence>
<keyword evidence="3" id="KW-1185">Reference proteome</keyword>
<dbReference type="AlphaFoldDB" id="A0A444X7Y6"/>
<organism evidence="2 3">
    <name type="scientific">Arachis hypogaea</name>
    <name type="common">Peanut</name>
    <dbReference type="NCBI Taxonomy" id="3818"/>
    <lineage>
        <taxon>Eukaryota</taxon>
        <taxon>Viridiplantae</taxon>
        <taxon>Streptophyta</taxon>
        <taxon>Embryophyta</taxon>
        <taxon>Tracheophyta</taxon>
        <taxon>Spermatophyta</taxon>
        <taxon>Magnoliopsida</taxon>
        <taxon>eudicotyledons</taxon>
        <taxon>Gunneridae</taxon>
        <taxon>Pentapetalae</taxon>
        <taxon>rosids</taxon>
        <taxon>fabids</taxon>
        <taxon>Fabales</taxon>
        <taxon>Fabaceae</taxon>
        <taxon>Papilionoideae</taxon>
        <taxon>50 kb inversion clade</taxon>
        <taxon>dalbergioids sensu lato</taxon>
        <taxon>Dalbergieae</taxon>
        <taxon>Pterocarpus clade</taxon>
        <taxon>Arachis</taxon>
    </lineage>
</organism>
<evidence type="ECO:0000313" key="2">
    <source>
        <dbReference type="EMBL" id="RYQ85806.1"/>
    </source>
</evidence>
<gene>
    <name evidence="2" type="ORF">Ahy_B10g105419</name>
</gene>
<dbReference type="Proteomes" id="UP000289738">
    <property type="component" value="Chromosome B10"/>
</dbReference>
<feature type="compositionally biased region" description="Polar residues" evidence="1">
    <location>
        <begin position="22"/>
        <end position="32"/>
    </location>
</feature>
<dbReference type="EMBL" id="SDMP01000020">
    <property type="protein sequence ID" value="RYQ85806.1"/>
    <property type="molecule type" value="Genomic_DNA"/>
</dbReference>